<name>K1USV6_9ZZZZ</name>
<proteinExistence type="predicted"/>
<dbReference type="AlphaFoldDB" id="K1USV6"/>
<comment type="caution">
    <text evidence="2">The sequence shown here is derived from an EMBL/GenBank/DDBJ whole genome shotgun (WGS) entry which is preliminary data.</text>
</comment>
<accession>K1USV6</accession>
<keyword evidence="1" id="KW-1133">Transmembrane helix</keyword>
<sequence>MGEIFKNPGGYFEKRYSKKITTHFGKLIRSPKLLLTLIIPPIAVIVIGLAVFAGSGLYPFGDKTLAWCDMHQQVLPLLLDFKDILEGKGDFFFNWQN</sequence>
<evidence type="ECO:0000256" key="1">
    <source>
        <dbReference type="SAM" id="Phobius"/>
    </source>
</evidence>
<organism evidence="2">
    <name type="scientific">human gut metagenome</name>
    <dbReference type="NCBI Taxonomy" id="408170"/>
    <lineage>
        <taxon>unclassified sequences</taxon>
        <taxon>metagenomes</taxon>
        <taxon>organismal metagenomes</taxon>
    </lineage>
</organism>
<evidence type="ECO:0000313" key="2">
    <source>
        <dbReference type="EMBL" id="EKC81420.1"/>
    </source>
</evidence>
<reference evidence="2" key="1">
    <citation type="journal article" date="2013" name="Environ. Microbiol.">
        <title>Microbiota from the distal guts of lean and obese adolescents exhibit partial functional redundancy besides clear differences in community structure.</title>
        <authorList>
            <person name="Ferrer M."/>
            <person name="Ruiz A."/>
            <person name="Lanza F."/>
            <person name="Haange S.B."/>
            <person name="Oberbach A."/>
            <person name="Till H."/>
            <person name="Bargiela R."/>
            <person name="Campoy C."/>
            <person name="Segura M.T."/>
            <person name="Richter M."/>
            <person name="von Bergen M."/>
            <person name="Seifert J."/>
            <person name="Suarez A."/>
        </authorList>
    </citation>
    <scope>NUCLEOTIDE SEQUENCE</scope>
</reference>
<gene>
    <name evidence="2" type="ORF">LEA_00360</name>
</gene>
<feature type="transmembrane region" description="Helical" evidence="1">
    <location>
        <begin position="33"/>
        <end position="53"/>
    </location>
</feature>
<dbReference type="EMBL" id="AJWY01000257">
    <property type="protein sequence ID" value="EKC81420.1"/>
    <property type="molecule type" value="Genomic_DNA"/>
</dbReference>
<keyword evidence="1" id="KW-0812">Transmembrane</keyword>
<keyword evidence="1" id="KW-0472">Membrane</keyword>
<feature type="non-terminal residue" evidence="2">
    <location>
        <position position="97"/>
    </location>
</feature>
<protein>
    <submittedName>
        <fullName evidence="2">Uncharacterized protein</fullName>
    </submittedName>
</protein>